<dbReference type="GO" id="GO:0008831">
    <property type="term" value="F:dTDP-4-dehydrorhamnose reductase activity"/>
    <property type="evidence" value="ECO:0007669"/>
    <property type="project" value="UniProtKB-EC"/>
</dbReference>
<comment type="similarity">
    <text evidence="1 2">Belongs to the dTDP-4-dehydrorhamnose reductase family.</text>
</comment>
<evidence type="ECO:0000259" key="3">
    <source>
        <dbReference type="Pfam" id="PF04321"/>
    </source>
</evidence>
<evidence type="ECO:0000313" key="4">
    <source>
        <dbReference type="EMBL" id="EHI69405.1"/>
    </source>
</evidence>
<accession>G5K3W7</accession>
<dbReference type="STRING" id="764299.STRIC_1491"/>
<feature type="domain" description="RmlD-like substrate binding" evidence="3">
    <location>
        <begin position="2"/>
        <end position="280"/>
    </location>
</feature>
<evidence type="ECO:0000256" key="1">
    <source>
        <dbReference type="ARBA" id="ARBA00010944"/>
    </source>
</evidence>
<proteinExistence type="inferred from homology"/>
<keyword evidence="2 4" id="KW-0560">Oxidoreductase</keyword>
<reference evidence="4 5" key="1">
    <citation type="journal article" date="2014" name="Int. J. Syst. Evol. Microbiol.">
        <title>Phylogenomics and the dynamic genome evolution of the genus Streptococcus.</title>
        <authorList>
            <consortium name="The Broad Institute Genome Sequencing Platform"/>
            <person name="Richards V.P."/>
            <person name="Palmer S.R."/>
            <person name="Pavinski Bitar P.D."/>
            <person name="Qin X."/>
            <person name="Weinstock G.M."/>
            <person name="Highlander S.K."/>
            <person name="Town C.D."/>
            <person name="Burne R.A."/>
            <person name="Stanhope M.J."/>
        </authorList>
    </citation>
    <scope>NUCLEOTIDE SEQUENCE [LARGE SCALE GENOMIC DNA]</scope>
    <source>
        <strain evidence="4 5">707-05</strain>
    </source>
</reference>
<dbReference type="NCBIfam" id="TIGR01214">
    <property type="entry name" value="rmlD"/>
    <property type="match status" value="1"/>
</dbReference>
<gene>
    <name evidence="4" type="primary">rfbD</name>
    <name evidence="4" type="ORF">STRIC_1491</name>
</gene>
<dbReference type="EC" id="1.1.1.133" evidence="2"/>
<dbReference type="AlphaFoldDB" id="G5K3W7"/>
<dbReference type="EMBL" id="AEUX02000006">
    <property type="protein sequence ID" value="EHI69405.1"/>
    <property type="molecule type" value="Genomic_DNA"/>
</dbReference>
<dbReference type="InterPro" id="IPR029903">
    <property type="entry name" value="RmlD-like-bd"/>
</dbReference>
<dbReference type="GO" id="GO:0005829">
    <property type="term" value="C:cytosol"/>
    <property type="evidence" value="ECO:0007669"/>
    <property type="project" value="TreeGrafter"/>
</dbReference>
<dbReference type="UniPathway" id="UPA00124"/>
<dbReference type="Gene3D" id="3.90.25.10">
    <property type="entry name" value="UDP-galactose 4-epimerase, domain 1"/>
    <property type="match status" value="1"/>
</dbReference>
<dbReference type="InterPro" id="IPR036291">
    <property type="entry name" value="NAD(P)-bd_dom_sf"/>
</dbReference>
<protein>
    <recommendedName>
        <fullName evidence="2">dTDP-4-dehydrorhamnose reductase</fullName>
        <ecNumber evidence="2">1.1.1.133</ecNumber>
    </recommendedName>
</protein>
<comment type="pathway">
    <text evidence="2">Carbohydrate biosynthesis; dTDP-L-rhamnose biosynthesis.</text>
</comment>
<dbReference type="PANTHER" id="PTHR10491">
    <property type="entry name" value="DTDP-4-DEHYDRORHAMNOSE REDUCTASE"/>
    <property type="match status" value="1"/>
</dbReference>
<organism evidence="4 5">
    <name type="scientific">Streptococcus ictaluri 707-05</name>
    <dbReference type="NCBI Taxonomy" id="764299"/>
    <lineage>
        <taxon>Bacteria</taxon>
        <taxon>Bacillati</taxon>
        <taxon>Bacillota</taxon>
        <taxon>Bacilli</taxon>
        <taxon>Lactobacillales</taxon>
        <taxon>Streptococcaceae</taxon>
        <taxon>Streptococcus</taxon>
    </lineage>
</organism>
<dbReference type="eggNOG" id="COG1091">
    <property type="taxonomic scope" value="Bacteria"/>
</dbReference>
<evidence type="ECO:0000313" key="5">
    <source>
        <dbReference type="Proteomes" id="UP000003330"/>
    </source>
</evidence>
<sequence>MILITGSNGQLGTELRYLLDERQTEYVAVDVAEMDITDLDKVEEVFAQVKPTLVYHCAAYTAVDAAEDEGKALNEAINVKGSENIAKVCGQYGATLVYISTDYVFDGEKPVGQEWVESDTPDPKTEYGRTKRLGEIAVETYAPQSYIIRTAWVFGHYGKNFVFTMQNLAKNHSRLTVVNDQHGRPTWTRTLAEFMCYLAENKKDYGYYHLSNDAKEDTTWYDFAKEILKDTDVEVVPVDSSAFPAKAKRPLNSTMNLDKAKATGFIIPTWQEALAAFYKQDLNK</sequence>
<dbReference type="Gene3D" id="3.40.50.720">
    <property type="entry name" value="NAD(P)-binding Rossmann-like Domain"/>
    <property type="match status" value="1"/>
</dbReference>
<dbReference type="SUPFAM" id="SSF51735">
    <property type="entry name" value="NAD(P)-binding Rossmann-fold domains"/>
    <property type="match status" value="1"/>
</dbReference>
<keyword evidence="2" id="KW-0521">NADP</keyword>
<dbReference type="Pfam" id="PF04321">
    <property type="entry name" value="RmlD_sub_bind"/>
    <property type="match status" value="1"/>
</dbReference>
<evidence type="ECO:0000256" key="2">
    <source>
        <dbReference type="RuleBase" id="RU364082"/>
    </source>
</evidence>
<keyword evidence="5" id="KW-1185">Reference proteome</keyword>
<dbReference type="GO" id="GO:0019305">
    <property type="term" value="P:dTDP-rhamnose biosynthetic process"/>
    <property type="evidence" value="ECO:0007669"/>
    <property type="project" value="UniProtKB-UniPathway"/>
</dbReference>
<dbReference type="PANTHER" id="PTHR10491:SF4">
    <property type="entry name" value="METHIONINE ADENOSYLTRANSFERASE 2 SUBUNIT BETA"/>
    <property type="match status" value="1"/>
</dbReference>
<comment type="caution">
    <text evidence="4">The sequence shown here is derived from an EMBL/GenBank/DDBJ whole genome shotgun (WGS) entry which is preliminary data.</text>
</comment>
<dbReference type="InterPro" id="IPR005913">
    <property type="entry name" value="dTDP_dehydrorham_reduct"/>
</dbReference>
<dbReference type="Proteomes" id="UP000003330">
    <property type="component" value="Unassembled WGS sequence"/>
</dbReference>
<comment type="function">
    <text evidence="2">Catalyzes the reduction of dTDP-6-deoxy-L-lyxo-4-hexulose to yield dTDP-L-rhamnose.</text>
</comment>
<dbReference type="CDD" id="cd05254">
    <property type="entry name" value="dTDP_HR_like_SDR_e"/>
    <property type="match status" value="1"/>
</dbReference>
<name>G5K3W7_9STRE</name>